<accession>A0A1Y2EUX0</accession>
<dbReference type="Proteomes" id="UP000193467">
    <property type="component" value="Unassembled WGS sequence"/>
</dbReference>
<evidence type="ECO:0000313" key="1">
    <source>
        <dbReference type="EMBL" id="ORY75307.1"/>
    </source>
</evidence>
<dbReference type="InParanoid" id="A0A1Y2EUX0"/>
<comment type="caution">
    <text evidence="1">The sequence shown here is derived from an EMBL/GenBank/DDBJ whole genome shotgun (WGS) entry which is preliminary data.</text>
</comment>
<name>A0A1Y2EUX0_9BASI</name>
<dbReference type="InterPro" id="IPR011042">
    <property type="entry name" value="6-blade_b-propeller_TolB-like"/>
</dbReference>
<protein>
    <recommendedName>
        <fullName evidence="3">YWTD domain-containing protein</fullName>
    </recommendedName>
</protein>
<dbReference type="STRING" id="106004.A0A1Y2EUX0"/>
<dbReference type="SMART" id="SM00135">
    <property type="entry name" value="LY"/>
    <property type="match status" value="4"/>
</dbReference>
<dbReference type="Gene3D" id="2.120.10.30">
    <property type="entry name" value="TolB, C-terminal domain"/>
    <property type="match status" value="2"/>
</dbReference>
<reference evidence="1 2" key="1">
    <citation type="submission" date="2016-07" db="EMBL/GenBank/DDBJ databases">
        <title>Pervasive Adenine N6-methylation of Active Genes in Fungi.</title>
        <authorList>
            <consortium name="DOE Joint Genome Institute"/>
            <person name="Mondo S.J."/>
            <person name="Dannebaum R.O."/>
            <person name="Kuo R.C."/>
            <person name="Labutti K."/>
            <person name="Haridas S."/>
            <person name="Kuo A."/>
            <person name="Salamov A."/>
            <person name="Ahrendt S.R."/>
            <person name="Lipzen A."/>
            <person name="Sullivan W."/>
            <person name="Andreopoulos W.B."/>
            <person name="Clum A."/>
            <person name="Lindquist E."/>
            <person name="Daum C."/>
            <person name="Ramamoorthy G.K."/>
            <person name="Gryganskyi A."/>
            <person name="Culley D."/>
            <person name="Magnuson J.K."/>
            <person name="James T.Y."/>
            <person name="O'Malley M.A."/>
            <person name="Stajich J.E."/>
            <person name="Spatafora J.W."/>
            <person name="Visel A."/>
            <person name="Grigoriev I.V."/>
        </authorList>
    </citation>
    <scope>NUCLEOTIDE SEQUENCE [LARGE SCALE GENOMIC DNA]</scope>
    <source>
        <strain evidence="1 2">62-1032</strain>
    </source>
</reference>
<dbReference type="PANTHER" id="PTHR46513">
    <property type="entry name" value="VITELLOGENIN RECEPTOR-LIKE PROTEIN-RELATED-RELATED"/>
    <property type="match status" value="1"/>
</dbReference>
<proteinExistence type="predicted"/>
<evidence type="ECO:0000313" key="2">
    <source>
        <dbReference type="Proteomes" id="UP000193467"/>
    </source>
</evidence>
<sequence>MAPSTQVFLLNKALGAIQRVGAEGDGLRTVVAGYAGKTPDGVQVYSNHIYYTVMGDPKSDDGFIDRCDLDGSNVVRIVDQGWTFTPKQLQLDEVNQRLYWCDREGMRVMRCSLDGSDVEVLVQRGETEEHRLQETRWCVGITFDLSRQLLYWSQKGPTKGGLGAIYRCPLTPPPPGYTPSDRPDITTLFSFLPEPIDLQLDLAEQRLYWTDRGAAPDGNSLNSSYVGESEKRLLQQWEEDGERGYKVLRTGFQEAIGLALDVERKRCFVADLEGGLFQVALDGSGKSKTLFRGELGAVTGITIAEL</sequence>
<gene>
    <name evidence="1" type="ORF">BCR35DRAFT_128070</name>
</gene>
<dbReference type="OrthoDB" id="3041650at2759"/>
<dbReference type="InterPro" id="IPR000033">
    <property type="entry name" value="LDLR_classB_rpt"/>
</dbReference>
<evidence type="ECO:0008006" key="3">
    <source>
        <dbReference type="Google" id="ProtNLM"/>
    </source>
</evidence>
<keyword evidence="2" id="KW-1185">Reference proteome</keyword>
<dbReference type="EMBL" id="MCGR01000038">
    <property type="protein sequence ID" value="ORY75307.1"/>
    <property type="molecule type" value="Genomic_DNA"/>
</dbReference>
<dbReference type="InterPro" id="IPR050778">
    <property type="entry name" value="Cueball_EGF_LRP_Nidogen"/>
</dbReference>
<dbReference type="SUPFAM" id="SSF63825">
    <property type="entry name" value="YWTD domain"/>
    <property type="match status" value="2"/>
</dbReference>
<organism evidence="1 2">
    <name type="scientific">Leucosporidium creatinivorum</name>
    <dbReference type="NCBI Taxonomy" id="106004"/>
    <lineage>
        <taxon>Eukaryota</taxon>
        <taxon>Fungi</taxon>
        <taxon>Dikarya</taxon>
        <taxon>Basidiomycota</taxon>
        <taxon>Pucciniomycotina</taxon>
        <taxon>Microbotryomycetes</taxon>
        <taxon>Leucosporidiales</taxon>
        <taxon>Leucosporidium</taxon>
    </lineage>
</organism>
<dbReference type="AlphaFoldDB" id="A0A1Y2EUX0"/>